<proteinExistence type="predicted"/>
<accession>A0A8K9WW38</accession>
<protein>
    <submittedName>
        <fullName evidence="1">Uncharacterized protein</fullName>
    </submittedName>
</protein>
<reference evidence="1" key="3">
    <citation type="submission" date="2025-09" db="UniProtKB">
        <authorList>
            <consortium name="Ensembl"/>
        </authorList>
    </citation>
    <scope>IDENTIFICATION</scope>
</reference>
<organism evidence="1 2">
    <name type="scientific">Oncorhynchus mykiss</name>
    <name type="common">Rainbow trout</name>
    <name type="synonym">Salmo gairdneri</name>
    <dbReference type="NCBI Taxonomy" id="8022"/>
    <lineage>
        <taxon>Eukaryota</taxon>
        <taxon>Metazoa</taxon>
        <taxon>Chordata</taxon>
        <taxon>Craniata</taxon>
        <taxon>Vertebrata</taxon>
        <taxon>Euteleostomi</taxon>
        <taxon>Actinopterygii</taxon>
        <taxon>Neopterygii</taxon>
        <taxon>Teleostei</taxon>
        <taxon>Protacanthopterygii</taxon>
        <taxon>Salmoniformes</taxon>
        <taxon>Salmonidae</taxon>
        <taxon>Salmoninae</taxon>
        <taxon>Oncorhynchus</taxon>
    </lineage>
</organism>
<dbReference type="Ensembl" id="ENSOMYT00000155832.1">
    <property type="protein sequence ID" value="ENSOMYP00000124152.1"/>
    <property type="gene ID" value="ENSOMYG00000075215.1"/>
</dbReference>
<evidence type="ECO:0000313" key="1">
    <source>
        <dbReference type="Ensembl" id="ENSOMYP00000124152.1"/>
    </source>
</evidence>
<name>A0A8K9WW38_ONCMY</name>
<dbReference type="AlphaFoldDB" id="A0A8K9WW38"/>
<reference evidence="1" key="2">
    <citation type="submission" date="2025-08" db="UniProtKB">
        <authorList>
            <consortium name="Ensembl"/>
        </authorList>
    </citation>
    <scope>IDENTIFICATION</scope>
</reference>
<keyword evidence="2" id="KW-1185">Reference proteome</keyword>
<evidence type="ECO:0000313" key="2">
    <source>
        <dbReference type="Proteomes" id="UP000694395"/>
    </source>
</evidence>
<sequence>MDRRYKQNVKSVMPLHRYIENVVTKDFRCWPNALVCLYGLMYSLQHGYPNCTKNTFGFIQKVLLNLDGDRINCKIPIPKTFMALNNCK</sequence>
<dbReference type="Proteomes" id="UP000694395">
    <property type="component" value="Chromosome 12"/>
</dbReference>
<reference evidence="1" key="1">
    <citation type="submission" date="2020-07" db="EMBL/GenBank/DDBJ databases">
        <title>A long reads based de novo assembly of the rainbow trout Arlee double haploid line genome.</title>
        <authorList>
            <person name="Gao G."/>
            <person name="Palti Y."/>
        </authorList>
    </citation>
    <scope>NUCLEOTIDE SEQUENCE [LARGE SCALE GENOMIC DNA]</scope>
</reference>
<dbReference type="GeneTree" id="ENSGT00990000206851"/>